<proteinExistence type="predicted"/>
<accession>A0A2Z7C8C7</accession>
<keyword evidence="1" id="KW-0732">Signal</keyword>
<dbReference type="EMBL" id="KQ999873">
    <property type="protein sequence ID" value="KZV40753.1"/>
    <property type="molecule type" value="Genomic_DNA"/>
</dbReference>
<gene>
    <name evidence="2" type="ORF">F511_25605</name>
</gene>
<keyword evidence="3" id="KW-1185">Reference proteome</keyword>
<dbReference type="OrthoDB" id="1914642at2759"/>
<sequence length="171" mass="19068">MLTVRDSAFLPIFTILIQFFVATAAPNYDYVSTLPPLFGGNPCEGNVCGRGNCFVTDNSTFGYECECEDGWRQAPDDGGFLKFLPCVLPNCTINYACEDTPTPELDGAQRQREANLSIFDSCFWINCGGGYCNQTSPFTHQCECGEGYYNLLNSTIFPCYRDCKYISFFPS</sequence>
<evidence type="ECO:0000313" key="3">
    <source>
        <dbReference type="Proteomes" id="UP000250235"/>
    </source>
</evidence>
<evidence type="ECO:0000256" key="1">
    <source>
        <dbReference type="SAM" id="SignalP"/>
    </source>
</evidence>
<organism evidence="2 3">
    <name type="scientific">Dorcoceras hygrometricum</name>
    <dbReference type="NCBI Taxonomy" id="472368"/>
    <lineage>
        <taxon>Eukaryota</taxon>
        <taxon>Viridiplantae</taxon>
        <taxon>Streptophyta</taxon>
        <taxon>Embryophyta</taxon>
        <taxon>Tracheophyta</taxon>
        <taxon>Spermatophyta</taxon>
        <taxon>Magnoliopsida</taxon>
        <taxon>eudicotyledons</taxon>
        <taxon>Gunneridae</taxon>
        <taxon>Pentapetalae</taxon>
        <taxon>asterids</taxon>
        <taxon>lamiids</taxon>
        <taxon>Lamiales</taxon>
        <taxon>Gesneriaceae</taxon>
        <taxon>Didymocarpoideae</taxon>
        <taxon>Trichosporeae</taxon>
        <taxon>Loxocarpinae</taxon>
        <taxon>Dorcoceras</taxon>
    </lineage>
</organism>
<evidence type="ECO:0000313" key="2">
    <source>
        <dbReference type="EMBL" id="KZV40753.1"/>
    </source>
</evidence>
<dbReference type="PANTHER" id="PTHR33881:SF7">
    <property type="entry name" value="NEUROGENIC LOCUS NOTCH-LIKE PROTEIN"/>
    <property type="match status" value="1"/>
</dbReference>
<name>A0A2Z7C8C7_9LAMI</name>
<feature type="signal peptide" evidence="1">
    <location>
        <begin position="1"/>
        <end position="24"/>
    </location>
</feature>
<dbReference type="Proteomes" id="UP000250235">
    <property type="component" value="Unassembled WGS sequence"/>
</dbReference>
<dbReference type="AlphaFoldDB" id="A0A2Z7C8C7"/>
<dbReference type="PANTHER" id="PTHR33881">
    <property type="entry name" value="NEUROGENIC LOCUS NOTCH-LIKE PROTEIN"/>
    <property type="match status" value="1"/>
</dbReference>
<feature type="chain" id="PRO_5016380563" description="EGF-like domain-containing protein" evidence="1">
    <location>
        <begin position="25"/>
        <end position="171"/>
    </location>
</feature>
<protein>
    <recommendedName>
        <fullName evidence="4">EGF-like domain-containing protein</fullName>
    </recommendedName>
</protein>
<reference evidence="2 3" key="1">
    <citation type="journal article" date="2015" name="Proc. Natl. Acad. Sci. U.S.A.">
        <title>The resurrection genome of Boea hygrometrica: A blueprint for survival of dehydration.</title>
        <authorList>
            <person name="Xiao L."/>
            <person name="Yang G."/>
            <person name="Zhang L."/>
            <person name="Yang X."/>
            <person name="Zhao S."/>
            <person name="Ji Z."/>
            <person name="Zhou Q."/>
            <person name="Hu M."/>
            <person name="Wang Y."/>
            <person name="Chen M."/>
            <person name="Xu Y."/>
            <person name="Jin H."/>
            <person name="Xiao X."/>
            <person name="Hu G."/>
            <person name="Bao F."/>
            <person name="Hu Y."/>
            <person name="Wan P."/>
            <person name="Li L."/>
            <person name="Deng X."/>
            <person name="Kuang T."/>
            <person name="Xiang C."/>
            <person name="Zhu J.K."/>
            <person name="Oliver M.J."/>
            <person name="He Y."/>
        </authorList>
    </citation>
    <scope>NUCLEOTIDE SEQUENCE [LARGE SCALE GENOMIC DNA]</scope>
    <source>
        <strain evidence="3">cv. XS01</strain>
    </source>
</reference>
<evidence type="ECO:0008006" key="4">
    <source>
        <dbReference type="Google" id="ProtNLM"/>
    </source>
</evidence>